<dbReference type="SMART" id="SM00316">
    <property type="entry name" value="S1"/>
    <property type="match status" value="1"/>
</dbReference>
<dbReference type="SUPFAM" id="SSF50249">
    <property type="entry name" value="Nucleic acid-binding proteins"/>
    <property type="match status" value="1"/>
</dbReference>
<dbReference type="InterPro" id="IPR003029">
    <property type="entry name" value="S1_domain"/>
</dbReference>
<dbReference type="EMBL" id="CP097118">
    <property type="protein sequence ID" value="USS87860.1"/>
    <property type="molecule type" value="Genomic_DNA"/>
</dbReference>
<sequence>MGNTLVKQVVATLDHLNLGQAQRTLQLLEAGNTVPFIARYRKEQTGNLDEVQIRDLADRYQRAAKLAHRKQEIQTQLENNQQLTPALQRQLAKATTMQQVEDLYLPYKPKRQTKAELAKQGGLQPLANQLLQFPQQDVAALAAPFVNPEQAVPDVSAAVQGAQAIISQAVAETARFREWLRNYTWQHGQLVTTVKPYGKEQDERQVYSNYYQFTEPLTQVPAYRVLAIDRGEQEEVLRVKIDLAEEPLINYLRFHVVGQHTGPSVAVVETALTDAYRRFLRPAIDRELRKRLTEQAATHAIQVFGTNLYHLLMQPPLKGKVVLGFDPAYRTGCKLAVVDERGKFLAKQIIYATPPASEAQIEQARVELKQLLDRYHVDVIAIGNGTASRESEQFVAETLRTISRSVHYVIVNEAGASVYSASTLARAEFPELHVEERSAISIARRLQDPLAELIKIDPKAVGVGQYQHDVSEKELDHQLDQVVETAVNQVGVNLNTASPQLLAHISGLTPAVAENVVAYREANGGYRNRNQLKQVQRLGPKAFEQSVGFLRIIGGSNPFDNTDIHPESYPAAQAILDDLRIDRDHFTDPKNQTRLQRSSAADLAQRLSLAPILVSDLLQWLTHPGRDLRDQMPAPLLKADVLTIQDLRVGMELQGTVRNVTDFGAFVDIGVKQDGLVHISRMKKAFVKDPAAVVAIGDVVTVWVIGIDEQRQRIQLSMIEPEKEN</sequence>
<gene>
    <name evidence="2" type="ORF">M3M39_07120</name>
</gene>
<dbReference type="Pfam" id="PF12836">
    <property type="entry name" value="HHH_3"/>
    <property type="match status" value="1"/>
</dbReference>
<dbReference type="InterPro" id="IPR050437">
    <property type="entry name" value="Ribos_protein_bS1-like"/>
</dbReference>
<dbReference type="Gene3D" id="1.10.10.650">
    <property type="entry name" value="RuvA domain 2-like"/>
    <property type="match status" value="1"/>
</dbReference>
<dbReference type="Pfam" id="PF09371">
    <property type="entry name" value="Tex_N"/>
    <property type="match status" value="1"/>
</dbReference>
<dbReference type="SUPFAM" id="SSF47781">
    <property type="entry name" value="RuvA domain 2-like"/>
    <property type="match status" value="2"/>
</dbReference>
<evidence type="ECO:0000313" key="2">
    <source>
        <dbReference type="EMBL" id="USS87860.1"/>
    </source>
</evidence>
<dbReference type="CDD" id="cd05685">
    <property type="entry name" value="S1_Tex"/>
    <property type="match status" value="1"/>
</dbReference>
<feature type="domain" description="S1 motif" evidence="1">
    <location>
        <begin position="650"/>
        <end position="719"/>
    </location>
</feature>
<dbReference type="Pfam" id="PF00575">
    <property type="entry name" value="S1"/>
    <property type="match status" value="1"/>
</dbReference>
<evidence type="ECO:0000259" key="1">
    <source>
        <dbReference type="PROSITE" id="PS50126"/>
    </source>
</evidence>
<dbReference type="InterPro" id="IPR023323">
    <property type="entry name" value="Tex-like_dom_sf"/>
</dbReference>
<dbReference type="PROSITE" id="PS50126">
    <property type="entry name" value="S1"/>
    <property type="match status" value="1"/>
</dbReference>
<keyword evidence="3" id="KW-1185">Reference proteome</keyword>
<dbReference type="SMART" id="SM00732">
    <property type="entry name" value="YqgFc"/>
    <property type="match status" value="1"/>
</dbReference>
<accession>A0ABY5BT75</accession>
<dbReference type="InterPro" id="IPR018974">
    <property type="entry name" value="Tex-like_N"/>
</dbReference>
<protein>
    <submittedName>
        <fullName evidence="2">RNA-binding transcriptional accessory protein</fullName>
    </submittedName>
</protein>
<dbReference type="InterPro" id="IPR044146">
    <property type="entry name" value="S1_Tex"/>
</dbReference>
<dbReference type="PANTHER" id="PTHR10724">
    <property type="entry name" value="30S RIBOSOMAL PROTEIN S1"/>
    <property type="match status" value="1"/>
</dbReference>
<dbReference type="Pfam" id="PF22706">
    <property type="entry name" value="Tex_central_region"/>
    <property type="match status" value="1"/>
</dbReference>
<dbReference type="InterPro" id="IPR006641">
    <property type="entry name" value="YqgF/RNaseH-like_dom"/>
</dbReference>
<dbReference type="InterPro" id="IPR041692">
    <property type="entry name" value="HHH_9"/>
</dbReference>
<dbReference type="InterPro" id="IPR032639">
    <property type="entry name" value="Tex_YqgF"/>
</dbReference>
<name>A0ABY5BT75_9LACO</name>
<dbReference type="RefSeq" id="WP_252797150.1">
    <property type="nucleotide sequence ID" value="NZ_CP097118.1"/>
</dbReference>
<dbReference type="Gene3D" id="2.40.50.140">
    <property type="entry name" value="Nucleic acid-binding proteins"/>
    <property type="match status" value="1"/>
</dbReference>
<dbReference type="PANTHER" id="PTHR10724:SF10">
    <property type="entry name" value="S1 RNA-BINDING DOMAIN-CONTAINING PROTEIN 1"/>
    <property type="match status" value="1"/>
</dbReference>
<dbReference type="Gene3D" id="3.30.420.140">
    <property type="entry name" value="YqgF/RNase H-like domain"/>
    <property type="match status" value="1"/>
</dbReference>
<dbReference type="InterPro" id="IPR012337">
    <property type="entry name" value="RNaseH-like_sf"/>
</dbReference>
<dbReference type="InterPro" id="IPR023319">
    <property type="entry name" value="Tex-like_HTH_dom_sf"/>
</dbReference>
<dbReference type="InterPro" id="IPR012340">
    <property type="entry name" value="NA-bd_OB-fold"/>
</dbReference>
<dbReference type="InterPro" id="IPR010994">
    <property type="entry name" value="RuvA_2-like"/>
</dbReference>
<dbReference type="SUPFAM" id="SSF53098">
    <property type="entry name" value="Ribonuclease H-like"/>
    <property type="match status" value="1"/>
</dbReference>
<dbReference type="InterPro" id="IPR055179">
    <property type="entry name" value="Tex-like_central_region"/>
</dbReference>
<reference evidence="2" key="1">
    <citation type="submission" date="2022-05" db="EMBL/GenBank/DDBJ databases">
        <authorList>
            <person name="Oliphant S.A."/>
            <person name="Watson-Haigh N.S."/>
            <person name="Sumby K.M."/>
            <person name="Gardner J.M."/>
            <person name="Jiranek V."/>
        </authorList>
    </citation>
    <scope>NUCLEOTIDE SEQUENCE</scope>
    <source>
        <strain evidence="2">KI11_C11</strain>
    </source>
</reference>
<dbReference type="InterPro" id="IPR037027">
    <property type="entry name" value="YqgF/RNaseH-like_dom_sf"/>
</dbReference>
<dbReference type="Pfam" id="PF17674">
    <property type="entry name" value="HHH_9"/>
    <property type="match status" value="1"/>
</dbReference>
<organism evidence="2 3">
    <name type="scientific">Fructilactobacillus hinvesii</name>
    <dbReference type="NCBI Taxonomy" id="2940300"/>
    <lineage>
        <taxon>Bacteria</taxon>
        <taxon>Bacillati</taxon>
        <taxon>Bacillota</taxon>
        <taxon>Bacilli</taxon>
        <taxon>Lactobacillales</taxon>
        <taxon>Lactobacillaceae</taxon>
        <taxon>Fructilactobacillus</taxon>
    </lineage>
</organism>
<dbReference type="SUPFAM" id="SSF158832">
    <property type="entry name" value="Tex N-terminal region-like"/>
    <property type="match status" value="1"/>
</dbReference>
<dbReference type="Pfam" id="PF16921">
    <property type="entry name" value="Tex_YqgF"/>
    <property type="match status" value="1"/>
</dbReference>
<proteinExistence type="predicted"/>
<evidence type="ECO:0000313" key="3">
    <source>
        <dbReference type="Proteomes" id="UP001057025"/>
    </source>
</evidence>
<dbReference type="Gene3D" id="1.10.3500.10">
    <property type="entry name" value="Tex N-terminal region-like"/>
    <property type="match status" value="1"/>
</dbReference>
<dbReference type="Proteomes" id="UP001057025">
    <property type="component" value="Chromosome"/>
</dbReference>
<dbReference type="Gene3D" id="1.10.150.310">
    <property type="entry name" value="Tex RuvX-like domain-like"/>
    <property type="match status" value="1"/>
</dbReference>